<keyword evidence="1" id="KW-0472">Membrane</keyword>
<name>A0A2G5ETS7_AQUCA</name>
<keyword evidence="1" id="KW-1133">Transmembrane helix</keyword>
<evidence type="ECO:0000313" key="2">
    <source>
        <dbReference type="EMBL" id="PIA59130.1"/>
    </source>
</evidence>
<feature type="transmembrane region" description="Helical" evidence="1">
    <location>
        <begin position="134"/>
        <end position="152"/>
    </location>
</feature>
<reference evidence="2 3" key="1">
    <citation type="submission" date="2017-09" db="EMBL/GenBank/DDBJ databases">
        <title>WGS assembly of Aquilegia coerulea Goldsmith.</title>
        <authorList>
            <person name="Hodges S."/>
            <person name="Kramer E."/>
            <person name="Nordborg M."/>
            <person name="Tomkins J."/>
            <person name="Borevitz J."/>
            <person name="Derieg N."/>
            <person name="Yan J."/>
            <person name="Mihaltcheva S."/>
            <person name="Hayes R.D."/>
            <person name="Rokhsar D."/>
        </authorList>
    </citation>
    <scope>NUCLEOTIDE SEQUENCE [LARGE SCALE GENOMIC DNA]</scope>
    <source>
        <strain evidence="3">cv. Goldsmith</strain>
    </source>
</reference>
<proteinExistence type="predicted"/>
<gene>
    <name evidence="2" type="ORF">AQUCO_00400173v1</name>
</gene>
<keyword evidence="3" id="KW-1185">Reference proteome</keyword>
<feature type="transmembrane region" description="Helical" evidence="1">
    <location>
        <begin position="39"/>
        <end position="62"/>
    </location>
</feature>
<accession>A0A2G5ETS7</accession>
<dbReference type="InParanoid" id="A0A2G5ETS7"/>
<protein>
    <submittedName>
        <fullName evidence="2">Uncharacterized protein</fullName>
    </submittedName>
</protein>
<keyword evidence="1" id="KW-0812">Transmembrane</keyword>
<evidence type="ECO:0000313" key="3">
    <source>
        <dbReference type="Proteomes" id="UP000230069"/>
    </source>
</evidence>
<feature type="transmembrane region" description="Helical" evidence="1">
    <location>
        <begin position="74"/>
        <end position="96"/>
    </location>
</feature>
<dbReference type="EMBL" id="KZ305021">
    <property type="protein sequence ID" value="PIA59130.1"/>
    <property type="molecule type" value="Genomic_DNA"/>
</dbReference>
<organism evidence="2 3">
    <name type="scientific">Aquilegia coerulea</name>
    <name type="common">Rocky mountain columbine</name>
    <dbReference type="NCBI Taxonomy" id="218851"/>
    <lineage>
        <taxon>Eukaryota</taxon>
        <taxon>Viridiplantae</taxon>
        <taxon>Streptophyta</taxon>
        <taxon>Embryophyta</taxon>
        <taxon>Tracheophyta</taxon>
        <taxon>Spermatophyta</taxon>
        <taxon>Magnoliopsida</taxon>
        <taxon>Ranunculales</taxon>
        <taxon>Ranunculaceae</taxon>
        <taxon>Thalictroideae</taxon>
        <taxon>Aquilegia</taxon>
    </lineage>
</organism>
<dbReference type="AlphaFoldDB" id="A0A2G5ETS7"/>
<sequence>MERPVAADPPNTAGNWEEPTFKSFVTNVFTNKGGRGLRLFWITFFFSVLSDATMISVSGFYARRNLQSFISPPCFFVLWYIFGAIIAFIVAIKFYAEVANLSVRWVNAHEPEGWIAGMVANGISDVLSAVKHDYVVLPVICCILAWVTRYRLCFKQDQTNIYDALLFGFGKLSILFALDKEWKQFGFSVMVGANKERFL</sequence>
<dbReference type="Proteomes" id="UP000230069">
    <property type="component" value="Unassembled WGS sequence"/>
</dbReference>
<evidence type="ECO:0000256" key="1">
    <source>
        <dbReference type="SAM" id="Phobius"/>
    </source>
</evidence>
<dbReference type="OrthoDB" id="10598476at2759"/>